<gene>
    <name evidence="6" type="ORF">ACFPM7_27690</name>
</gene>
<dbReference type="Proteomes" id="UP001596157">
    <property type="component" value="Unassembled WGS sequence"/>
</dbReference>
<protein>
    <submittedName>
        <fullName evidence="6">Serine protease</fullName>
    </submittedName>
</protein>
<feature type="chain" id="PRO_5045102711" evidence="4">
    <location>
        <begin position="24"/>
        <end position="251"/>
    </location>
</feature>
<dbReference type="PANTHER" id="PTHR24276">
    <property type="entry name" value="POLYSERASE-RELATED"/>
    <property type="match status" value="1"/>
</dbReference>
<dbReference type="RefSeq" id="WP_378250750.1">
    <property type="nucleotide sequence ID" value="NZ_JBHSKF010000019.1"/>
</dbReference>
<evidence type="ECO:0000313" key="7">
    <source>
        <dbReference type="Proteomes" id="UP001596157"/>
    </source>
</evidence>
<dbReference type="InterPro" id="IPR043504">
    <property type="entry name" value="Peptidase_S1_PA_chymotrypsin"/>
</dbReference>
<reference evidence="7" key="1">
    <citation type="journal article" date="2019" name="Int. J. Syst. Evol. Microbiol.">
        <title>The Global Catalogue of Microorganisms (GCM) 10K type strain sequencing project: providing services to taxonomists for standard genome sequencing and annotation.</title>
        <authorList>
            <consortium name="The Broad Institute Genomics Platform"/>
            <consortium name="The Broad Institute Genome Sequencing Center for Infectious Disease"/>
            <person name="Wu L."/>
            <person name="Ma J."/>
        </authorList>
    </citation>
    <scope>NUCLEOTIDE SEQUENCE [LARGE SCALE GENOMIC DNA]</scope>
    <source>
        <strain evidence="7">CCUG 59778</strain>
    </source>
</reference>
<evidence type="ECO:0000313" key="6">
    <source>
        <dbReference type="EMBL" id="MFC5290848.1"/>
    </source>
</evidence>
<keyword evidence="7" id="KW-1185">Reference proteome</keyword>
<comment type="caution">
    <text evidence="6">The sequence shown here is derived from an EMBL/GenBank/DDBJ whole genome shotgun (WGS) entry which is preliminary data.</text>
</comment>
<evidence type="ECO:0000256" key="4">
    <source>
        <dbReference type="SAM" id="SignalP"/>
    </source>
</evidence>
<accession>A0ABW0EWV2</accession>
<evidence type="ECO:0000259" key="5">
    <source>
        <dbReference type="PROSITE" id="PS50240"/>
    </source>
</evidence>
<keyword evidence="3" id="KW-0720">Serine protease</keyword>
<dbReference type="PANTHER" id="PTHR24276:SF91">
    <property type="entry name" value="AT26814P-RELATED"/>
    <property type="match status" value="1"/>
</dbReference>
<dbReference type="Pfam" id="PF00089">
    <property type="entry name" value="Trypsin"/>
    <property type="match status" value="1"/>
</dbReference>
<organism evidence="6 7">
    <name type="scientific">Actinokineospora guangxiensis</name>
    <dbReference type="NCBI Taxonomy" id="1490288"/>
    <lineage>
        <taxon>Bacteria</taxon>
        <taxon>Bacillati</taxon>
        <taxon>Actinomycetota</taxon>
        <taxon>Actinomycetes</taxon>
        <taxon>Pseudonocardiales</taxon>
        <taxon>Pseudonocardiaceae</taxon>
        <taxon>Actinokineospora</taxon>
    </lineage>
</organism>
<dbReference type="PROSITE" id="PS00134">
    <property type="entry name" value="TRYPSIN_HIS"/>
    <property type="match status" value="1"/>
</dbReference>
<dbReference type="InterPro" id="IPR001254">
    <property type="entry name" value="Trypsin_dom"/>
</dbReference>
<dbReference type="EMBL" id="JBHSKF010000019">
    <property type="protein sequence ID" value="MFC5290848.1"/>
    <property type="molecule type" value="Genomic_DNA"/>
</dbReference>
<feature type="signal peptide" evidence="4">
    <location>
        <begin position="1"/>
        <end position="23"/>
    </location>
</feature>
<dbReference type="GO" id="GO:0008233">
    <property type="term" value="F:peptidase activity"/>
    <property type="evidence" value="ECO:0007669"/>
    <property type="project" value="UniProtKB-KW"/>
</dbReference>
<name>A0ABW0EWV2_9PSEU</name>
<dbReference type="SUPFAM" id="SSF50494">
    <property type="entry name" value="Trypsin-like serine proteases"/>
    <property type="match status" value="1"/>
</dbReference>
<keyword evidence="3 6" id="KW-0645">Protease</keyword>
<dbReference type="InterPro" id="IPR033116">
    <property type="entry name" value="TRYPSIN_SER"/>
</dbReference>
<dbReference type="PROSITE" id="PS50240">
    <property type="entry name" value="TRYPSIN_DOM"/>
    <property type="match status" value="1"/>
</dbReference>
<dbReference type="PROSITE" id="PS00135">
    <property type="entry name" value="TRYPSIN_SER"/>
    <property type="match status" value="1"/>
</dbReference>
<dbReference type="PRINTS" id="PR00722">
    <property type="entry name" value="CHYMOTRYPSIN"/>
</dbReference>
<dbReference type="InterPro" id="IPR050430">
    <property type="entry name" value="Peptidase_S1"/>
</dbReference>
<keyword evidence="3" id="KW-0378">Hydrolase</keyword>
<keyword evidence="4" id="KW-0732">Signal</keyword>
<dbReference type="GO" id="GO:0006508">
    <property type="term" value="P:proteolysis"/>
    <property type="evidence" value="ECO:0007669"/>
    <property type="project" value="UniProtKB-KW"/>
</dbReference>
<dbReference type="InterPro" id="IPR009003">
    <property type="entry name" value="Peptidase_S1_PA"/>
</dbReference>
<dbReference type="CDD" id="cd00190">
    <property type="entry name" value="Tryp_SPc"/>
    <property type="match status" value="1"/>
</dbReference>
<proteinExistence type="inferred from homology"/>
<evidence type="ECO:0000256" key="2">
    <source>
        <dbReference type="ARBA" id="ARBA00023157"/>
    </source>
</evidence>
<evidence type="ECO:0000256" key="1">
    <source>
        <dbReference type="ARBA" id="ARBA00007664"/>
    </source>
</evidence>
<keyword evidence="2" id="KW-1015">Disulfide bond</keyword>
<sequence length="251" mass="26032">MRRYWVALAAVAMLASLAPAAAADDRIVGGTEIDIEQVPWTLSLQYNGAHYCGAVLVAPRVALTAAHCTDGVPRGGMSVRAGSSVHAANGHQRAVERVIQHPRYSAETTDFDVSVLRLADSVPLSDKVRAARVADEAPAAGTLARVSGWGNMTESGPAPSHLRAVKVPVVSRAACRAVYGDGVSTRMLCAGYDEGRKDSCQGDSGGPLTVGGVLVGIVSWGHGCARPMAYGVYANVAQVGLRGWIAENAGV</sequence>
<dbReference type="InterPro" id="IPR018114">
    <property type="entry name" value="TRYPSIN_HIS"/>
</dbReference>
<evidence type="ECO:0000256" key="3">
    <source>
        <dbReference type="RuleBase" id="RU363034"/>
    </source>
</evidence>
<dbReference type="SMART" id="SM00020">
    <property type="entry name" value="Tryp_SPc"/>
    <property type="match status" value="1"/>
</dbReference>
<comment type="similarity">
    <text evidence="1">Belongs to the peptidase S1 family.</text>
</comment>
<dbReference type="InterPro" id="IPR001314">
    <property type="entry name" value="Peptidase_S1A"/>
</dbReference>
<feature type="domain" description="Peptidase S1" evidence="5">
    <location>
        <begin position="27"/>
        <end position="250"/>
    </location>
</feature>
<dbReference type="Gene3D" id="2.40.10.10">
    <property type="entry name" value="Trypsin-like serine proteases"/>
    <property type="match status" value="2"/>
</dbReference>